<dbReference type="EMBL" id="DS113783">
    <property type="protein sequence ID" value="EAX95896.1"/>
    <property type="molecule type" value="Genomic_DNA"/>
</dbReference>
<evidence type="ECO:0000313" key="2">
    <source>
        <dbReference type="EMBL" id="EAX95896.1"/>
    </source>
</evidence>
<evidence type="ECO:0000313" key="3">
    <source>
        <dbReference type="Proteomes" id="UP000001542"/>
    </source>
</evidence>
<dbReference type="GO" id="GO:0006886">
    <property type="term" value="P:intracellular protein transport"/>
    <property type="evidence" value="ECO:0007669"/>
    <property type="project" value="InterPro"/>
</dbReference>
<dbReference type="AlphaFoldDB" id="A2FGR0"/>
<dbReference type="VEuPathDB" id="TrichDB:TVAG_304260"/>
<sequence length="730" mass="84418">MDVFSFVKDHLEKMSSGEFVQEATDGLDLELIQNSQAEVAEILMNIIFSNEAELLRKHALFYVQYLIRSQWENINENIRNFIKSSFLEHYQLKVDPEIMKNVPEFSKRLIYASFTNEGWPEFFDAIQLFLNTEELAIKGLIIARSYILNDTNPEFVEYLIKYLLSLQTDNLQIIQLAIDLFSDILDKNQELALLEMGNFYNNFIKIHYESLSRNEISSVLRFMIILTAKSTEFSSEIAEYVFSYIFGDEWSQFSQDFKCRLLNIYSNLLNNADLALQIIDIERLLNLALLEFNVTPEMFNGDPCEFVNNVDEIGPDFETTKLSIHSLIKKITKLYCDGDVIKNLYDIMLSQAENYPLFTILQILSQIEPTKIIPSYYIDIFKSYSSSDDFTIHAAVYMFISSSNDLKLPIEMCMEMYKAMQEDESRLVQYYAAICASKYLFKTEEFKSQVDYNDFIFLFGQMSDLGSEFGSQDILESLYYLVESCGMNSNMPCNIIDLGFYFLNSIDVSKFNVNEAIPFFSFQTIIKASSKFEGEEDIAKMQEFALKLLSVAQDLAAVEANGNQFEELITTLLLLDAFYDVIYYTNYSNIFWEVIDAILDFAKYKSALENVCKILECMIFKANEAFQDYTQKIYVFILSTLNEDTIQSMAPLLTAFLMKVPDSLNPNEIAEIILGNEINISSDLAKAISLQINDDEIKAKLLELSAFDMDEDFEDDDMESDHHIKWFSEE</sequence>
<dbReference type="KEGG" id="tva:4753659"/>
<accession>A2FGR0</accession>
<name>A2FGR0_TRIV3</name>
<organism evidence="2 3">
    <name type="scientific">Trichomonas vaginalis (strain ATCC PRA-98 / G3)</name>
    <dbReference type="NCBI Taxonomy" id="412133"/>
    <lineage>
        <taxon>Eukaryota</taxon>
        <taxon>Metamonada</taxon>
        <taxon>Parabasalia</taxon>
        <taxon>Trichomonadida</taxon>
        <taxon>Trichomonadidae</taxon>
        <taxon>Trichomonas</taxon>
    </lineage>
</organism>
<reference evidence="2" key="2">
    <citation type="journal article" date="2007" name="Science">
        <title>Draft genome sequence of the sexually transmitted pathogen Trichomonas vaginalis.</title>
        <authorList>
            <person name="Carlton J.M."/>
            <person name="Hirt R.P."/>
            <person name="Silva J.C."/>
            <person name="Delcher A.L."/>
            <person name="Schatz M."/>
            <person name="Zhao Q."/>
            <person name="Wortman J.R."/>
            <person name="Bidwell S.L."/>
            <person name="Alsmark U.C.M."/>
            <person name="Besteiro S."/>
            <person name="Sicheritz-Ponten T."/>
            <person name="Noel C.J."/>
            <person name="Dacks J.B."/>
            <person name="Foster P.G."/>
            <person name="Simillion C."/>
            <person name="Van de Peer Y."/>
            <person name="Miranda-Saavedra D."/>
            <person name="Barton G.J."/>
            <person name="Westrop G.D."/>
            <person name="Mueller S."/>
            <person name="Dessi D."/>
            <person name="Fiori P.L."/>
            <person name="Ren Q."/>
            <person name="Paulsen I."/>
            <person name="Zhang H."/>
            <person name="Bastida-Corcuera F.D."/>
            <person name="Simoes-Barbosa A."/>
            <person name="Brown M.T."/>
            <person name="Hayes R.D."/>
            <person name="Mukherjee M."/>
            <person name="Okumura C.Y."/>
            <person name="Schneider R."/>
            <person name="Smith A.J."/>
            <person name="Vanacova S."/>
            <person name="Villalvazo M."/>
            <person name="Haas B.J."/>
            <person name="Pertea M."/>
            <person name="Feldblyum T.V."/>
            <person name="Utterback T.R."/>
            <person name="Shu C.L."/>
            <person name="Osoegawa K."/>
            <person name="de Jong P.J."/>
            <person name="Hrdy I."/>
            <person name="Horvathova L."/>
            <person name="Zubacova Z."/>
            <person name="Dolezal P."/>
            <person name="Malik S.B."/>
            <person name="Logsdon J.M. Jr."/>
            <person name="Henze K."/>
            <person name="Gupta A."/>
            <person name="Wang C.C."/>
            <person name="Dunne R.L."/>
            <person name="Upcroft J.A."/>
            <person name="Upcroft P."/>
            <person name="White O."/>
            <person name="Salzberg S.L."/>
            <person name="Tang P."/>
            <person name="Chiu C.-H."/>
            <person name="Lee Y.-S."/>
            <person name="Embley T.M."/>
            <person name="Coombs G.H."/>
            <person name="Mottram J.C."/>
            <person name="Tachezy J."/>
            <person name="Fraser-Liggett C.M."/>
            <person name="Johnson P.J."/>
        </authorList>
    </citation>
    <scope>NUCLEOTIDE SEQUENCE [LARGE SCALE GENOMIC DNA]</scope>
    <source>
        <strain evidence="2">G3</strain>
    </source>
</reference>
<evidence type="ECO:0000259" key="1">
    <source>
        <dbReference type="PROSITE" id="PS50166"/>
    </source>
</evidence>
<keyword evidence="3" id="KW-1185">Reference proteome</keyword>
<dbReference type="InParanoid" id="A2FGR0"/>
<dbReference type="Proteomes" id="UP000001542">
    <property type="component" value="Unassembled WGS sequence"/>
</dbReference>
<dbReference type="SUPFAM" id="SSF48371">
    <property type="entry name" value="ARM repeat"/>
    <property type="match status" value="1"/>
</dbReference>
<protein>
    <recommendedName>
        <fullName evidence="1">Importin N-terminal domain-containing protein</fullName>
    </recommendedName>
</protein>
<dbReference type="VEuPathDB" id="TrichDB:TVAGG3_0210950"/>
<dbReference type="GO" id="GO:0031267">
    <property type="term" value="F:small GTPase binding"/>
    <property type="evidence" value="ECO:0007669"/>
    <property type="project" value="InterPro"/>
</dbReference>
<proteinExistence type="predicted"/>
<dbReference type="InterPro" id="IPR016024">
    <property type="entry name" value="ARM-type_fold"/>
</dbReference>
<feature type="domain" description="Importin N-terminal" evidence="1">
    <location>
        <begin position="23"/>
        <end position="88"/>
    </location>
</feature>
<dbReference type="PROSITE" id="PS50166">
    <property type="entry name" value="IMPORTIN_B_NT"/>
    <property type="match status" value="1"/>
</dbReference>
<gene>
    <name evidence="2" type="ORF">TVAG_304260</name>
</gene>
<reference evidence="2" key="1">
    <citation type="submission" date="2006-10" db="EMBL/GenBank/DDBJ databases">
        <authorList>
            <person name="Amadeo P."/>
            <person name="Zhao Q."/>
            <person name="Wortman J."/>
            <person name="Fraser-Liggett C."/>
            <person name="Carlton J."/>
        </authorList>
    </citation>
    <scope>NUCLEOTIDE SEQUENCE</scope>
    <source>
        <strain evidence="2">G3</strain>
    </source>
</reference>
<dbReference type="InterPro" id="IPR001494">
    <property type="entry name" value="Importin-beta_N"/>
</dbReference>
<dbReference type="RefSeq" id="XP_001308826.1">
    <property type="nucleotide sequence ID" value="XM_001308825.1"/>
</dbReference>